<dbReference type="Proteomes" id="UP000794436">
    <property type="component" value="Unassembled WGS sequence"/>
</dbReference>
<keyword evidence="3" id="KW-1185">Reference proteome</keyword>
<comment type="caution">
    <text evidence="2">The sequence shown here is derived from an EMBL/GenBank/DDBJ whole genome shotgun (WGS) entry which is preliminary data.</text>
</comment>
<sequence>MADSRTTEVLWNGNASLPFMLKRKRTGAILVTKLKENRIHMRGAVALRLGSELKLVGGFPVQHLTLGEVKKLMVKAPKPVSLVFLHHDDVVLDNSSFLSSEDGRSSFEHDYESGYEDEFNNNGAHASTDMSMFPVPRESGEWHDMPAGMPERSMETMVSCSSADEDASIQSSTATSSNSPMGPTVTTRRRRRSPDRKSLNAPPRKVSKLKQALDRMNELLNRPVRRSGLNVSAGKSTIVV</sequence>
<feature type="region of interest" description="Disordered" evidence="1">
    <location>
        <begin position="161"/>
        <end position="207"/>
    </location>
</feature>
<accession>A0A8K1FGR1</accession>
<feature type="compositionally biased region" description="Low complexity" evidence="1">
    <location>
        <begin position="168"/>
        <end position="179"/>
    </location>
</feature>
<reference evidence="2" key="1">
    <citation type="submission" date="2019-03" db="EMBL/GenBank/DDBJ databases">
        <title>Long read genome sequence of the mycoparasitic Pythium oligandrum ATCC 38472 isolated from sugarbeet rhizosphere.</title>
        <authorList>
            <person name="Gaulin E."/>
        </authorList>
    </citation>
    <scope>NUCLEOTIDE SEQUENCE</scope>
    <source>
        <strain evidence="2">ATCC 38472_TT</strain>
    </source>
</reference>
<evidence type="ECO:0000313" key="3">
    <source>
        <dbReference type="Proteomes" id="UP000794436"/>
    </source>
</evidence>
<protein>
    <submittedName>
        <fullName evidence="2">Uncharacterized protein</fullName>
    </submittedName>
</protein>
<dbReference type="SUPFAM" id="SSF50156">
    <property type="entry name" value="PDZ domain-like"/>
    <property type="match status" value="1"/>
</dbReference>
<evidence type="ECO:0000256" key="1">
    <source>
        <dbReference type="SAM" id="MobiDB-lite"/>
    </source>
</evidence>
<dbReference type="AlphaFoldDB" id="A0A8K1FGR1"/>
<gene>
    <name evidence="2" type="ORF">Poli38472_007112</name>
</gene>
<feature type="compositionally biased region" description="Polar residues" evidence="1">
    <location>
        <begin position="120"/>
        <end position="130"/>
    </location>
</feature>
<dbReference type="InterPro" id="IPR036034">
    <property type="entry name" value="PDZ_sf"/>
</dbReference>
<name>A0A8K1FGR1_PYTOL</name>
<dbReference type="EMBL" id="SPLM01000110">
    <property type="protein sequence ID" value="TMW58967.1"/>
    <property type="molecule type" value="Genomic_DNA"/>
</dbReference>
<proteinExistence type="predicted"/>
<dbReference type="OrthoDB" id="159684at2759"/>
<organism evidence="2 3">
    <name type="scientific">Pythium oligandrum</name>
    <name type="common">Mycoparasitic fungus</name>
    <dbReference type="NCBI Taxonomy" id="41045"/>
    <lineage>
        <taxon>Eukaryota</taxon>
        <taxon>Sar</taxon>
        <taxon>Stramenopiles</taxon>
        <taxon>Oomycota</taxon>
        <taxon>Peronosporomycetes</taxon>
        <taxon>Pythiales</taxon>
        <taxon>Pythiaceae</taxon>
        <taxon>Pythium</taxon>
    </lineage>
</organism>
<evidence type="ECO:0000313" key="2">
    <source>
        <dbReference type="EMBL" id="TMW58967.1"/>
    </source>
</evidence>
<feature type="region of interest" description="Disordered" evidence="1">
    <location>
        <begin position="117"/>
        <end position="146"/>
    </location>
</feature>